<sequence length="833" mass="91815">MQQLHALLFCAVAGVILAASGSLRAQRLDPKLPSSAANTSTSWTNSADDQIRYGDGSVARVVLLSDSAGASNDAPAFACGFLCGPACDHRSFLFGVFLVTTNSAGDVVAAAPRPVTVWSANRDRPVPDNATLQLTDAGDLVLHSADGAFVWSTNTSGLAVAGVRLADSGDLVLFDNRSFPVWQSFDHPTDVLVPGQYLRPGMRLTANASAANVSEGSLYVSAGNDGLSGFVGHDPPQLYFTAPVSNSMKLLANITFLNGSISAFGQSSSSSSPEIMISLPVARSVQFIRVESDGHMRLYGWNLSSWVFIHEVLHKYIAGDCEYPMACGSYGICSGAGRCSCPATYFRRASLRCEPINPISCQNTKNITMVKLPDVTYFNYDGSGAIVHDKVTQPDCLSGCLANCSCKAAYFKTRVNDTNGTCFLQSQLFSLQELQTAVPSLYNSEAFIKVVQIIKFAMSRPPMKKTFGTGMLIGITIGSVALILSIALLITMRKCRQREDGDHIEHLPGMPRKFSFEELKLSTWDFSKKIGEGASGIVFEGMIENESVAVKRLESVARRKEEFLSEVQTIGSIHHVNLVRMIGYCIEKSHRLLVYECMSNGSLDRWVFDEQESPFDWRTRHKIVSDVARGLCYLHEGCRQRIVHLDIKPQNILLDDQFNAKLSDFGLAKLVDRDKSRVMTRMRGTPGYLAPEWLTSTITEKADVYSFGVVVMEVMCGRRNLDHSQPEEAFCLMRLLQENARNDKLLDMIDRRMEDMQLHSEDVMRMMRLAMWCLQLDSNRRPSMSTILKVLEDASAVQENLDFNFVITSSSIFREGCLDESDLPSSSVLSGPR</sequence>
<evidence type="ECO:0000256" key="20">
    <source>
        <dbReference type="PROSITE-ProRule" id="PRU10141"/>
    </source>
</evidence>
<dbReference type="PROSITE" id="PS00107">
    <property type="entry name" value="PROTEIN_KINASE_ATP"/>
    <property type="match status" value="1"/>
</dbReference>
<keyword evidence="5 19" id="KW-0808">Transferase</keyword>
<keyword evidence="4" id="KW-0597">Phosphoprotein</keyword>
<dbReference type="Pfam" id="PF01453">
    <property type="entry name" value="B_lectin"/>
    <property type="match status" value="1"/>
</dbReference>
<dbReference type="InterPro" id="IPR051343">
    <property type="entry name" value="G-type_lectin_kinases/EP1-like"/>
</dbReference>
<keyword evidence="12 21" id="KW-1133">Transmembrane helix</keyword>
<dbReference type="GO" id="GO:0004674">
    <property type="term" value="F:protein serine/threonine kinase activity"/>
    <property type="evidence" value="ECO:0007669"/>
    <property type="project" value="UniProtKB-KW"/>
</dbReference>
<evidence type="ECO:0000313" key="27">
    <source>
        <dbReference type="Proteomes" id="UP000006038"/>
    </source>
</evidence>
<feature type="signal peptide" evidence="22">
    <location>
        <begin position="1"/>
        <end position="18"/>
    </location>
</feature>
<dbReference type="GeneID" id="102711443"/>
<keyword evidence="6 21" id="KW-0812">Transmembrane</keyword>
<dbReference type="FunFam" id="2.90.10.30:FF:000003">
    <property type="entry name" value="Os04g0303100 protein"/>
    <property type="match status" value="1"/>
</dbReference>
<dbReference type="SMART" id="SM00220">
    <property type="entry name" value="S_TKc"/>
    <property type="match status" value="1"/>
</dbReference>
<organism evidence="26">
    <name type="scientific">Oryza brachyantha</name>
    <name type="common">malo sina</name>
    <dbReference type="NCBI Taxonomy" id="4533"/>
    <lineage>
        <taxon>Eukaryota</taxon>
        <taxon>Viridiplantae</taxon>
        <taxon>Streptophyta</taxon>
        <taxon>Embryophyta</taxon>
        <taxon>Tracheophyta</taxon>
        <taxon>Spermatophyta</taxon>
        <taxon>Magnoliopsida</taxon>
        <taxon>Liliopsida</taxon>
        <taxon>Poales</taxon>
        <taxon>Poaceae</taxon>
        <taxon>BOP clade</taxon>
        <taxon>Oryzoideae</taxon>
        <taxon>Oryzeae</taxon>
        <taxon>Oryzinae</taxon>
        <taxon>Oryza</taxon>
    </lineage>
</organism>
<reference evidence="26" key="2">
    <citation type="submission" date="2013-04" db="UniProtKB">
        <authorList>
            <consortium name="EnsemblPlants"/>
        </authorList>
    </citation>
    <scope>IDENTIFICATION</scope>
</reference>
<keyword evidence="15" id="KW-0675">Receptor</keyword>
<dbReference type="SMART" id="SM00108">
    <property type="entry name" value="B_lectin"/>
    <property type="match status" value="1"/>
</dbReference>
<gene>
    <name evidence="26" type="primary">LOC102711443</name>
</gene>
<dbReference type="PROSITE" id="PS50948">
    <property type="entry name" value="PAN"/>
    <property type="match status" value="1"/>
</dbReference>
<evidence type="ECO:0000256" key="13">
    <source>
        <dbReference type="ARBA" id="ARBA00023136"/>
    </source>
</evidence>
<protein>
    <recommendedName>
        <fullName evidence="19">Receptor-like serine/threonine-protein kinase</fullName>
        <ecNumber evidence="19">2.7.11.1</ecNumber>
    </recommendedName>
</protein>
<evidence type="ECO:0000256" key="10">
    <source>
        <dbReference type="ARBA" id="ARBA00022777"/>
    </source>
</evidence>
<dbReference type="Gene3D" id="3.30.200.20">
    <property type="entry name" value="Phosphorylase Kinase, domain 1"/>
    <property type="match status" value="1"/>
</dbReference>
<reference evidence="26" key="1">
    <citation type="journal article" date="2013" name="Nat. Commun.">
        <title>Whole-genome sequencing of Oryza brachyantha reveals mechanisms underlying Oryza genome evolution.</title>
        <authorList>
            <person name="Chen J."/>
            <person name="Huang Q."/>
            <person name="Gao D."/>
            <person name="Wang J."/>
            <person name="Lang Y."/>
            <person name="Liu T."/>
            <person name="Li B."/>
            <person name="Bai Z."/>
            <person name="Luis Goicoechea J."/>
            <person name="Liang C."/>
            <person name="Chen C."/>
            <person name="Zhang W."/>
            <person name="Sun S."/>
            <person name="Liao Y."/>
            <person name="Zhang X."/>
            <person name="Yang L."/>
            <person name="Song C."/>
            <person name="Wang M."/>
            <person name="Shi J."/>
            <person name="Liu G."/>
            <person name="Liu J."/>
            <person name="Zhou H."/>
            <person name="Zhou W."/>
            <person name="Yu Q."/>
            <person name="An N."/>
            <person name="Chen Y."/>
            <person name="Cai Q."/>
            <person name="Wang B."/>
            <person name="Liu B."/>
            <person name="Min J."/>
            <person name="Huang Y."/>
            <person name="Wu H."/>
            <person name="Li Z."/>
            <person name="Zhang Y."/>
            <person name="Yin Y."/>
            <person name="Song W."/>
            <person name="Jiang J."/>
            <person name="Jackson S.A."/>
            <person name="Wing R.A."/>
            <person name="Wang J."/>
            <person name="Chen M."/>
        </authorList>
    </citation>
    <scope>NUCLEOTIDE SEQUENCE [LARGE SCALE GENOMIC DNA]</scope>
    <source>
        <strain evidence="26">cv. IRGC 101232</strain>
    </source>
</reference>
<evidence type="ECO:0000259" key="23">
    <source>
        <dbReference type="PROSITE" id="PS50011"/>
    </source>
</evidence>
<feature type="transmembrane region" description="Helical" evidence="21">
    <location>
        <begin position="467"/>
        <end position="490"/>
    </location>
</feature>
<evidence type="ECO:0000259" key="25">
    <source>
        <dbReference type="PROSITE" id="PS50948"/>
    </source>
</evidence>
<evidence type="ECO:0000256" key="19">
    <source>
        <dbReference type="PIRNR" id="PIRNR000641"/>
    </source>
</evidence>
<dbReference type="InterPro" id="IPR017441">
    <property type="entry name" value="Protein_kinase_ATP_BS"/>
</dbReference>
<dbReference type="InterPro" id="IPR011009">
    <property type="entry name" value="Kinase-like_dom_sf"/>
</dbReference>
<keyword evidence="8" id="KW-0430">Lectin</keyword>
<comment type="catalytic activity">
    <reaction evidence="17 19">
        <text>L-threonyl-[protein] + ATP = O-phospho-L-threonyl-[protein] + ADP + H(+)</text>
        <dbReference type="Rhea" id="RHEA:46608"/>
        <dbReference type="Rhea" id="RHEA-COMP:11060"/>
        <dbReference type="Rhea" id="RHEA-COMP:11605"/>
        <dbReference type="ChEBI" id="CHEBI:15378"/>
        <dbReference type="ChEBI" id="CHEBI:30013"/>
        <dbReference type="ChEBI" id="CHEBI:30616"/>
        <dbReference type="ChEBI" id="CHEBI:61977"/>
        <dbReference type="ChEBI" id="CHEBI:456216"/>
        <dbReference type="EC" id="2.7.11.1"/>
    </reaction>
</comment>
<comment type="subcellular location">
    <subcellularLocation>
        <location evidence="1">Membrane</location>
        <topology evidence="1">Single-pass type I membrane protein</topology>
    </subcellularLocation>
</comment>
<dbReference type="EC" id="2.7.11.1" evidence="19"/>
<dbReference type="Pfam" id="PF00069">
    <property type="entry name" value="Pkinase"/>
    <property type="match status" value="1"/>
</dbReference>
<dbReference type="InterPro" id="IPR003609">
    <property type="entry name" value="Pan_app"/>
</dbReference>
<evidence type="ECO:0000256" key="21">
    <source>
        <dbReference type="SAM" id="Phobius"/>
    </source>
</evidence>
<evidence type="ECO:0000256" key="2">
    <source>
        <dbReference type="ARBA" id="ARBA00022527"/>
    </source>
</evidence>
<evidence type="ECO:0000256" key="3">
    <source>
        <dbReference type="ARBA" id="ARBA00022536"/>
    </source>
</evidence>
<keyword evidence="7 22" id="KW-0732">Signal</keyword>
<keyword evidence="9 19" id="KW-0547">Nucleotide-binding</keyword>
<comment type="catalytic activity">
    <reaction evidence="18 19">
        <text>L-seryl-[protein] + ATP = O-phospho-L-seryl-[protein] + ADP + H(+)</text>
        <dbReference type="Rhea" id="RHEA:17989"/>
        <dbReference type="Rhea" id="RHEA-COMP:9863"/>
        <dbReference type="Rhea" id="RHEA-COMP:11604"/>
        <dbReference type="ChEBI" id="CHEBI:15378"/>
        <dbReference type="ChEBI" id="CHEBI:29999"/>
        <dbReference type="ChEBI" id="CHEBI:30616"/>
        <dbReference type="ChEBI" id="CHEBI:83421"/>
        <dbReference type="ChEBI" id="CHEBI:456216"/>
        <dbReference type="EC" id="2.7.11.1"/>
    </reaction>
</comment>
<dbReference type="Gramene" id="OB06G25730.1">
    <property type="protein sequence ID" value="OB06G25730.1"/>
    <property type="gene ID" value="OB06G25730"/>
</dbReference>
<evidence type="ECO:0000256" key="17">
    <source>
        <dbReference type="ARBA" id="ARBA00047899"/>
    </source>
</evidence>
<feature type="domain" description="Protein kinase" evidence="23">
    <location>
        <begin position="524"/>
        <end position="801"/>
    </location>
</feature>
<dbReference type="RefSeq" id="XP_006657049.1">
    <property type="nucleotide sequence ID" value="XM_006656986.2"/>
</dbReference>
<dbReference type="PANTHER" id="PTHR47976">
    <property type="entry name" value="G-TYPE LECTIN S-RECEPTOR-LIKE SERINE/THREONINE-PROTEIN KINASE SD2-5"/>
    <property type="match status" value="1"/>
</dbReference>
<dbReference type="Pfam" id="PF08276">
    <property type="entry name" value="PAN_2"/>
    <property type="match status" value="1"/>
</dbReference>
<dbReference type="PANTHER" id="PTHR47976:SF9">
    <property type="entry name" value="OS01G0113650 PROTEIN"/>
    <property type="match status" value="1"/>
</dbReference>
<dbReference type="InterPro" id="IPR001480">
    <property type="entry name" value="Bulb-type_lectin_dom"/>
</dbReference>
<evidence type="ECO:0000256" key="7">
    <source>
        <dbReference type="ARBA" id="ARBA00022729"/>
    </source>
</evidence>
<keyword evidence="16" id="KW-0325">Glycoprotein</keyword>
<dbReference type="InterPro" id="IPR024171">
    <property type="entry name" value="SRK-like_kinase"/>
</dbReference>
<keyword evidence="27" id="KW-1185">Reference proteome</keyword>
<keyword evidence="14" id="KW-1015">Disulfide bond</keyword>
<keyword evidence="13 21" id="KW-0472">Membrane</keyword>
<dbReference type="PROSITE" id="PS50011">
    <property type="entry name" value="PROTEIN_KINASE_DOM"/>
    <property type="match status" value="1"/>
</dbReference>
<dbReference type="PROSITE" id="PS50927">
    <property type="entry name" value="BULB_LECTIN"/>
    <property type="match status" value="1"/>
</dbReference>
<dbReference type="InterPro" id="IPR008271">
    <property type="entry name" value="Ser/Thr_kinase_AS"/>
</dbReference>
<feature type="domain" description="Apple" evidence="25">
    <location>
        <begin position="361"/>
        <end position="446"/>
    </location>
</feature>
<evidence type="ECO:0000256" key="22">
    <source>
        <dbReference type="SAM" id="SignalP"/>
    </source>
</evidence>
<evidence type="ECO:0000256" key="5">
    <source>
        <dbReference type="ARBA" id="ARBA00022679"/>
    </source>
</evidence>
<dbReference type="FunFam" id="3.30.200.20:FF:000178">
    <property type="entry name" value="serine/threonine-protein kinase PBS1-like"/>
    <property type="match status" value="1"/>
</dbReference>
<dbReference type="AlphaFoldDB" id="J3MEX9"/>
<dbReference type="GO" id="GO:0106310">
    <property type="term" value="F:protein serine kinase activity"/>
    <property type="evidence" value="ECO:0007669"/>
    <property type="project" value="RHEA"/>
</dbReference>
<evidence type="ECO:0000256" key="16">
    <source>
        <dbReference type="ARBA" id="ARBA00023180"/>
    </source>
</evidence>
<feature type="chain" id="PRO_5003773405" description="Receptor-like serine/threonine-protein kinase" evidence="22">
    <location>
        <begin position="19"/>
        <end position="833"/>
    </location>
</feature>
<dbReference type="InterPro" id="IPR036426">
    <property type="entry name" value="Bulb-type_lectin_dom_sf"/>
</dbReference>
<dbReference type="OMA" id="SCKAAYF"/>
<evidence type="ECO:0000256" key="12">
    <source>
        <dbReference type="ARBA" id="ARBA00022989"/>
    </source>
</evidence>
<evidence type="ECO:0000256" key="9">
    <source>
        <dbReference type="ARBA" id="ARBA00022741"/>
    </source>
</evidence>
<dbReference type="GO" id="GO:0016020">
    <property type="term" value="C:membrane"/>
    <property type="evidence" value="ECO:0007669"/>
    <property type="project" value="UniProtKB-SubCell"/>
</dbReference>
<evidence type="ECO:0000259" key="24">
    <source>
        <dbReference type="PROSITE" id="PS50927"/>
    </source>
</evidence>
<dbReference type="Gene3D" id="2.90.10.30">
    <property type="match status" value="1"/>
</dbReference>
<dbReference type="CDD" id="cd14066">
    <property type="entry name" value="STKc_IRAK"/>
    <property type="match status" value="1"/>
</dbReference>
<proteinExistence type="inferred from homology"/>
<evidence type="ECO:0000256" key="8">
    <source>
        <dbReference type="ARBA" id="ARBA00022734"/>
    </source>
</evidence>
<name>J3MEX9_ORYBR</name>
<evidence type="ECO:0000313" key="26">
    <source>
        <dbReference type="EnsemblPlants" id="OB06G25730.1"/>
    </source>
</evidence>
<dbReference type="GO" id="GO:0005524">
    <property type="term" value="F:ATP binding"/>
    <property type="evidence" value="ECO:0007669"/>
    <property type="project" value="UniProtKB-UniRule"/>
</dbReference>
<keyword evidence="10 19" id="KW-0418">Kinase</keyword>
<dbReference type="PROSITE" id="PS00108">
    <property type="entry name" value="PROTEIN_KINASE_ST"/>
    <property type="match status" value="1"/>
</dbReference>
<dbReference type="SUPFAM" id="SSF56112">
    <property type="entry name" value="Protein kinase-like (PK-like)"/>
    <property type="match status" value="1"/>
</dbReference>
<feature type="domain" description="Bulb-type lectin" evidence="24">
    <location>
        <begin position="55"/>
        <end position="186"/>
    </location>
</feature>
<dbReference type="Proteomes" id="UP000006038">
    <property type="component" value="Chromosome 6"/>
</dbReference>
<dbReference type="FunFam" id="1.10.510.10:FF:000248">
    <property type="entry name" value="S-receptor-like kinase 5"/>
    <property type="match status" value="1"/>
</dbReference>
<dbReference type="EnsemblPlants" id="OB06G25730.1">
    <property type="protein sequence ID" value="OB06G25730.1"/>
    <property type="gene ID" value="OB06G25730"/>
</dbReference>
<evidence type="ECO:0000256" key="15">
    <source>
        <dbReference type="ARBA" id="ARBA00023170"/>
    </source>
</evidence>
<evidence type="ECO:0000256" key="1">
    <source>
        <dbReference type="ARBA" id="ARBA00004479"/>
    </source>
</evidence>
<dbReference type="KEGG" id="obr:102711443"/>
<keyword evidence="2 19" id="KW-0723">Serine/threonine-protein kinase</keyword>
<dbReference type="CDD" id="cd00028">
    <property type="entry name" value="B_lectin"/>
    <property type="match status" value="1"/>
</dbReference>
<dbReference type="GO" id="GO:0030246">
    <property type="term" value="F:carbohydrate binding"/>
    <property type="evidence" value="ECO:0007669"/>
    <property type="project" value="UniProtKB-KW"/>
</dbReference>
<evidence type="ECO:0000256" key="14">
    <source>
        <dbReference type="ARBA" id="ARBA00023157"/>
    </source>
</evidence>
<dbReference type="OrthoDB" id="4062651at2759"/>
<evidence type="ECO:0000256" key="11">
    <source>
        <dbReference type="ARBA" id="ARBA00022840"/>
    </source>
</evidence>
<dbReference type="Gene3D" id="1.10.510.10">
    <property type="entry name" value="Transferase(Phosphotransferase) domain 1"/>
    <property type="match status" value="1"/>
</dbReference>
<keyword evidence="11 19" id="KW-0067">ATP-binding</keyword>
<dbReference type="InterPro" id="IPR000719">
    <property type="entry name" value="Prot_kinase_dom"/>
</dbReference>
<dbReference type="HOGENOM" id="CLU_000288_116_2_1"/>
<accession>J3MEX9</accession>
<feature type="binding site" evidence="20">
    <location>
        <position position="551"/>
    </location>
    <ligand>
        <name>ATP</name>
        <dbReference type="ChEBI" id="CHEBI:30616"/>
    </ligand>
</feature>
<dbReference type="PIRSF" id="PIRSF000641">
    <property type="entry name" value="SRK"/>
    <property type="match status" value="1"/>
</dbReference>
<dbReference type="SUPFAM" id="SSF51110">
    <property type="entry name" value="alpha-D-mannose-specific plant lectins"/>
    <property type="match status" value="1"/>
</dbReference>
<evidence type="ECO:0000256" key="6">
    <source>
        <dbReference type="ARBA" id="ARBA00022692"/>
    </source>
</evidence>
<dbReference type="GO" id="GO:0051707">
    <property type="term" value="P:response to other organism"/>
    <property type="evidence" value="ECO:0007669"/>
    <property type="project" value="UniProtKB-ARBA"/>
</dbReference>
<evidence type="ECO:0000256" key="4">
    <source>
        <dbReference type="ARBA" id="ARBA00022553"/>
    </source>
</evidence>
<evidence type="ECO:0000256" key="18">
    <source>
        <dbReference type="ARBA" id="ARBA00048679"/>
    </source>
</evidence>
<keyword evidence="3" id="KW-0245">EGF-like domain</keyword>
<comment type="similarity">
    <text evidence="19">Belongs to the protein kinase superfamily. Ser/Thr protein kinase family.</text>
</comment>
<dbReference type="eggNOG" id="ENOG502QUNW">
    <property type="taxonomic scope" value="Eukaryota"/>
</dbReference>